<keyword evidence="3" id="KW-1185">Reference proteome</keyword>
<evidence type="ECO:0000313" key="2">
    <source>
        <dbReference type="EMBL" id="MBB5494339.1"/>
    </source>
</evidence>
<dbReference type="AlphaFoldDB" id="A0A840WBH2"/>
<name>A0A840WBH2_9ACTN</name>
<feature type="compositionally biased region" description="Basic and acidic residues" evidence="1">
    <location>
        <begin position="29"/>
        <end position="43"/>
    </location>
</feature>
<sequence>MDRVLPPTWRPSSEAELEAALNEGAFTETPKREAKQQLRSSKDQAKDMASFAIDGGLIVVGVREIKTEGRFELAPVEWADQILETPARIAASSCDPPLQVSVDWLESALPGHGYLLIEVPASPLAPHMAGGAYYGRGDREKRRLPDAEVERLIRARDTSLDVVRTALREQVQKDPFPEGELAHLHVVALPSRRIPGMFKAWTAAEDARPLLFDLVRDGISARTRERGGETALVAPEFGDLWSGFRTAGGVGIASQTSAQAREQNDLRFIVRERGEVFLYCGRSADRRYGQHLIFDGALAFRVRAFLDLLGSLSEDAGYGGSWDVGVAVTNLHGVSAWADDRYPSPGVEYDAERYEQVTRVPQLELEKPGSATDRLVGELLRSLGNASAHSELLTDPE</sequence>
<gene>
    <name evidence="2" type="ORF">HNR07_005476</name>
</gene>
<organism evidence="2 3">
    <name type="scientific">Nocardiopsis metallicus</name>
    <dbReference type="NCBI Taxonomy" id="179819"/>
    <lineage>
        <taxon>Bacteria</taxon>
        <taxon>Bacillati</taxon>
        <taxon>Actinomycetota</taxon>
        <taxon>Actinomycetes</taxon>
        <taxon>Streptosporangiales</taxon>
        <taxon>Nocardiopsidaceae</taxon>
        <taxon>Nocardiopsis</taxon>
    </lineage>
</organism>
<reference evidence="2 3" key="1">
    <citation type="submission" date="2020-08" db="EMBL/GenBank/DDBJ databases">
        <title>Sequencing the genomes of 1000 actinobacteria strains.</title>
        <authorList>
            <person name="Klenk H.-P."/>
        </authorList>
    </citation>
    <scope>NUCLEOTIDE SEQUENCE [LARGE SCALE GENOMIC DNA]</scope>
    <source>
        <strain evidence="2 3">DSM 44598</strain>
    </source>
</reference>
<comment type="caution">
    <text evidence="2">The sequence shown here is derived from an EMBL/GenBank/DDBJ whole genome shotgun (WGS) entry which is preliminary data.</text>
</comment>
<dbReference type="RefSeq" id="WP_184367681.1">
    <property type="nucleotide sequence ID" value="NZ_BAAAKM010000059.1"/>
</dbReference>
<dbReference type="Proteomes" id="UP000579647">
    <property type="component" value="Unassembled WGS sequence"/>
</dbReference>
<dbReference type="EMBL" id="JACHDO010000001">
    <property type="protein sequence ID" value="MBB5494339.1"/>
    <property type="molecule type" value="Genomic_DNA"/>
</dbReference>
<accession>A0A840WBH2</accession>
<evidence type="ECO:0000256" key="1">
    <source>
        <dbReference type="SAM" id="MobiDB-lite"/>
    </source>
</evidence>
<feature type="region of interest" description="Disordered" evidence="1">
    <location>
        <begin position="22"/>
        <end position="43"/>
    </location>
</feature>
<evidence type="ECO:0008006" key="4">
    <source>
        <dbReference type="Google" id="ProtNLM"/>
    </source>
</evidence>
<dbReference type="InterPro" id="IPR038461">
    <property type="entry name" value="Schlafen_AlbA_2_dom_sf"/>
</dbReference>
<evidence type="ECO:0000313" key="3">
    <source>
        <dbReference type="Proteomes" id="UP000579647"/>
    </source>
</evidence>
<proteinExistence type="predicted"/>
<protein>
    <recommendedName>
        <fullName evidence="4">Schlafen AlbA-2 domain-containing protein</fullName>
    </recommendedName>
</protein>
<dbReference type="Gene3D" id="3.30.950.30">
    <property type="entry name" value="Schlafen, AAA domain"/>
    <property type="match status" value="1"/>
</dbReference>